<evidence type="ECO:0000313" key="6">
    <source>
        <dbReference type="EMBL" id="RVD92570.1"/>
    </source>
</evidence>
<dbReference type="GO" id="GO:0016740">
    <property type="term" value="F:transferase activity"/>
    <property type="evidence" value="ECO:0007669"/>
    <property type="project" value="UniProtKB-KW"/>
</dbReference>
<dbReference type="AlphaFoldDB" id="A0A437AN22"/>
<sequence>MKEEKSAAILKKDFFRIKKRENELFSVGLYKDNIYIWDILIFGPNDTLYENGIFPARMIFTKEYPNYPPAFKFLCRMWHPNIDENGNVCISILHPGDDEFGYEATNERWMPVRDPESVIISIISLLSSPNVESPANVEAAQQLRKNKVIYEERVKEYVRKYCQ</sequence>
<dbReference type="PANTHER" id="PTHR24067">
    <property type="entry name" value="UBIQUITIN-CONJUGATING ENZYME E2"/>
    <property type="match status" value="1"/>
</dbReference>
<gene>
    <name evidence="6" type="ORF">TUBRATIS_009190</name>
</gene>
<dbReference type="InterPro" id="IPR050113">
    <property type="entry name" value="Ub_conjugating_enzyme"/>
</dbReference>
<accession>A0A437AN22</accession>
<keyword evidence="2 4" id="KW-0833">Ubl conjugation pathway</keyword>
<dbReference type="PROSITE" id="PS50127">
    <property type="entry name" value="UBC_2"/>
    <property type="match status" value="1"/>
</dbReference>
<keyword evidence="4" id="KW-0547">Nucleotide-binding</keyword>
<dbReference type="GO" id="GO:0005524">
    <property type="term" value="F:ATP binding"/>
    <property type="evidence" value="ECO:0007669"/>
    <property type="project" value="UniProtKB-UniRule"/>
</dbReference>
<evidence type="ECO:0000256" key="1">
    <source>
        <dbReference type="ARBA" id="ARBA00022679"/>
    </source>
</evidence>
<dbReference type="InterPro" id="IPR016135">
    <property type="entry name" value="UBQ-conjugating_enzyme/RWD"/>
</dbReference>
<evidence type="ECO:0000256" key="2">
    <source>
        <dbReference type="ARBA" id="ARBA00022786"/>
    </source>
</evidence>
<evidence type="ECO:0000259" key="5">
    <source>
        <dbReference type="PROSITE" id="PS50127"/>
    </source>
</evidence>
<name>A0A437AN22_9MICR</name>
<dbReference type="InterPro" id="IPR023313">
    <property type="entry name" value="UBQ-conjugating_AS"/>
</dbReference>
<dbReference type="Proteomes" id="UP000282876">
    <property type="component" value="Unassembled WGS sequence"/>
</dbReference>
<keyword evidence="1" id="KW-0808">Transferase</keyword>
<dbReference type="Pfam" id="PF00179">
    <property type="entry name" value="UQ_con"/>
    <property type="match status" value="1"/>
</dbReference>
<protein>
    <submittedName>
        <fullName evidence="6">Ubiquitin conjugating enzyme E2</fullName>
    </submittedName>
</protein>
<dbReference type="SMART" id="SM00212">
    <property type="entry name" value="UBCc"/>
    <property type="match status" value="1"/>
</dbReference>
<reference evidence="6 7" key="1">
    <citation type="submission" date="2018-10" db="EMBL/GenBank/DDBJ databases">
        <title>Draft genome sequence of the microsporidian Tubulinosema ratisbonensis.</title>
        <authorList>
            <person name="Polonais V."/>
            <person name="Peyretaillade E."/>
            <person name="Niehus S."/>
            <person name="Wawrzyniak I."/>
            <person name="Franchet A."/>
            <person name="Gaspin C."/>
            <person name="Reichstadt M."/>
            <person name="Belser C."/>
            <person name="Labadie K."/>
            <person name="Delbac F."/>
            <person name="Ferrandon D."/>
        </authorList>
    </citation>
    <scope>NUCLEOTIDE SEQUENCE [LARGE SCALE GENOMIC DNA]</scope>
    <source>
        <strain evidence="6 7">Franzen</strain>
    </source>
</reference>
<comment type="similarity">
    <text evidence="4">Belongs to the ubiquitin-conjugating enzyme family.</text>
</comment>
<dbReference type="Gene3D" id="3.10.110.10">
    <property type="entry name" value="Ubiquitin Conjugating Enzyme"/>
    <property type="match status" value="1"/>
</dbReference>
<dbReference type="VEuPathDB" id="MicrosporidiaDB:TUBRATIS_009190"/>
<evidence type="ECO:0000313" key="7">
    <source>
        <dbReference type="Proteomes" id="UP000282876"/>
    </source>
</evidence>
<dbReference type="PROSITE" id="PS00183">
    <property type="entry name" value="UBC_1"/>
    <property type="match status" value="1"/>
</dbReference>
<dbReference type="EMBL" id="RCSS01000187">
    <property type="protein sequence ID" value="RVD92570.1"/>
    <property type="molecule type" value="Genomic_DNA"/>
</dbReference>
<keyword evidence="7" id="KW-1185">Reference proteome</keyword>
<dbReference type="STRING" id="291195.A0A437AN22"/>
<dbReference type="SUPFAM" id="SSF54495">
    <property type="entry name" value="UBC-like"/>
    <property type="match status" value="1"/>
</dbReference>
<dbReference type="FunFam" id="3.10.110.10:FF:000051">
    <property type="entry name" value="ubiquitin-conjugating enzyme E2 R2-like"/>
    <property type="match status" value="1"/>
</dbReference>
<feature type="domain" description="UBC core" evidence="5">
    <location>
        <begin position="5"/>
        <end position="163"/>
    </location>
</feature>
<organism evidence="6 7">
    <name type="scientific">Tubulinosema ratisbonensis</name>
    <dbReference type="NCBI Taxonomy" id="291195"/>
    <lineage>
        <taxon>Eukaryota</taxon>
        <taxon>Fungi</taxon>
        <taxon>Fungi incertae sedis</taxon>
        <taxon>Microsporidia</taxon>
        <taxon>Tubulinosematoidea</taxon>
        <taxon>Tubulinosematidae</taxon>
        <taxon>Tubulinosema</taxon>
    </lineage>
</organism>
<proteinExistence type="inferred from homology"/>
<evidence type="ECO:0000256" key="4">
    <source>
        <dbReference type="RuleBase" id="RU362109"/>
    </source>
</evidence>
<dbReference type="InterPro" id="IPR000608">
    <property type="entry name" value="UBC"/>
</dbReference>
<comment type="caution">
    <text evidence="6">The sequence shown here is derived from an EMBL/GenBank/DDBJ whole genome shotgun (WGS) entry which is preliminary data.</text>
</comment>
<keyword evidence="4" id="KW-0067">ATP-binding</keyword>
<dbReference type="OrthoDB" id="19692at2759"/>
<evidence type="ECO:0000256" key="3">
    <source>
        <dbReference type="PROSITE-ProRule" id="PRU10133"/>
    </source>
</evidence>
<feature type="active site" description="Glycyl thioester intermediate" evidence="3">
    <location>
        <position position="89"/>
    </location>
</feature>